<dbReference type="Pfam" id="PF00392">
    <property type="entry name" value="GntR"/>
    <property type="match status" value="1"/>
</dbReference>
<proteinExistence type="predicted"/>
<dbReference type="InterPro" id="IPR036388">
    <property type="entry name" value="WH-like_DNA-bd_sf"/>
</dbReference>
<comment type="caution">
    <text evidence="5">The sequence shown here is derived from an EMBL/GenBank/DDBJ whole genome shotgun (WGS) entry which is preliminary data.</text>
</comment>
<dbReference type="InterPro" id="IPR011711">
    <property type="entry name" value="GntR_C"/>
</dbReference>
<dbReference type="PANTHER" id="PTHR43537:SF5">
    <property type="entry name" value="UXU OPERON TRANSCRIPTIONAL REGULATOR"/>
    <property type="match status" value="1"/>
</dbReference>
<dbReference type="SMART" id="SM00345">
    <property type="entry name" value="HTH_GNTR"/>
    <property type="match status" value="1"/>
</dbReference>
<evidence type="ECO:0000313" key="5">
    <source>
        <dbReference type="EMBL" id="MDQ0535754.1"/>
    </source>
</evidence>
<gene>
    <name evidence="5" type="ORF">QO018_004638</name>
</gene>
<dbReference type="InterPro" id="IPR036390">
    <property type="entry name" value="WH_DNA-bd_sf"/>
</dbReference>
<reference evidence="5 6" key="1">
    <citation type="submission" date="2023-07" db="EMBL/GenBank/DDBJ databases">
        <title>Genomic Encyclopedia of Type Strains, Phase IV (KMG-IV): sequencing the most valuable type-strain genomes for metagenomic binning, comparative biology and taxonomic classification.</title>
        <authorList>
            <person name="Goeker M."/>
        </authorList>
    </citation>
    <scope>NUCLEOTIDE SEQUENCE [LARGE SCALE GENOMIC DNA]</scope>
    <source>
        <strain evidence="5 6">DSM 19922</strain>
    </source>
</reference>
<organism evidence="5 6">
    <name type="scientific">Azospirillum picis</name>
    <dbReference type="NCBI Taxonomy" id="488438"/>
    <lineage>
        <taxon>Bacteria</taxon>
        <taxon>Pseudomonadati</taxon>
        <taxon>Pseudomonadota</taxon>
        <taxon>Alphaproteobacteria</taxon>
        <taxon>Rhodospirillales</taxon>
        <taxon>Azospirillaceae</taxon>
        <taxon>Azospirillum</taxon>
    </lineage>
</organism>
<dbReference type="PROSITE" id="PS50949">
    <property type="entry name" value="HTH_GNTR"/>
    <property type="match status" value="1"/>
</dbReference>
<dbReference type="Gene3D" id="1.20.120.530">
    <property type="entry name" value="GntR ligand-binding domain-like"/>
    <property type="match status" value="1"/>
</dbReference>
<dbReference type="SUPFAM" id="SSF46785">
    <property type="entry name" value="Winged helix' DNA-binding domain"/>
    <property type="match status" value="1"/>
</dbReference>
<dbReference type="Pfam" id="PF07729">
    <property type="entry name" value="FCD"/>
    <property type="match status" value="1"/>
</dbReference>
<keyword evidence="3" id="KW-0804">Transcription</keyword>
<evidence type="ECO:0000256" key="3">
    <source>
        <dbReference type="ARBA" id="ARBA00023163"/>
    </source>
</evidence>
<keyword evidence="6" id="KW-1185">Reference proteome</keyword>
<dbReference type="RefSeq" id="WP_209987639.1">
    <property type="nucleotide sequence ID" value="NZ_JAGINO010000022.1"/>
</dbReference>
<name>A0ABU0MRA7_9PROT</name>
<feature type="domain" description="HTH gntR-type" evidence="4">
    <location>
        <begin position="13"/>
        <end position="81"/>
    </location>
</feature>
<protein>
    <submittedName>
        <fullName evidence="5">DNA-binding GntR family transcriptional regulator</fullName>
    </submittedName>
</protein>
<evidence type="ECO:0000256" key="2">
    <source>
        <dbReference type="ARBA" id="ARBA00023125"/>
    </source>
</evidence>
<dbReference type="PANTHER" id="PTHR43537">
    <property type="entry name" value="TRANSCRIPTIONAL REGULATOR, GNTR FAMILY"/>
    <property type="match status" value="1"/>
</dbReference>
<dbReference type="InterPro" id="IPR008920">
    <property type="entry name" value="TF_FadR/GntR_C"/>
</dbReference>
<accession>A0ABU0MRA7</accession>
<dbReference type="SUPFAM" id="SSF48008">
    <property type="entry name" value="GntR ligand-binding domain-like"/>
    <property type="match status" value="1"/>
</dbReference>
<sequence length="229" mass="25020">MTTTAGRGAERRPNLGEEAYIRLRRLLVEAKRFAPGDRIGVMELARELAIGRSPLWDAINRLESEGLVEVAPRRGVFLVRFDRQGLADLFETREALEGMAARLAAERAVLADVAALERSLAQQEECLDRADPAAYADAALAFHQLVLRIAGNPTIERLLDTLYARSRAMCRGLPASVPDLTARRDDHAHLVAAIRARDPDRAEAVARVHVRYLAATVPAAPADGQGGED</sequence>
<evidence type="ECO:0000313" key="6">
    <source>
        <dbReference type="Proteomes" id="UP001244552"/>
    </source>
</evidence>
<evidence type="ECO:0000259" key="4">
    <source>
        <dbReference type="PROSITE" id="PS50949"/>
    </source>
</evidence>
<dbReference type="InterPro" id="IPR000524">
    <property type="entry name" value="Tscrpt_reg_HTH_GntR"/>
</dbReference>
<dbReference type="EMBL" id="JAUSVU010000020">
    <property type="protein sequence ID" value="MDQ0535754.1"/>
    <property type="molecule type" value="Genomic_DNA"/>
</dbReference>
<evidence type="ECO:0000256" key="1">
    <source>
        <dbReference type="ARBA" id="ARBA00023015"/>
    </source>
</evidence>
<dbReference type="Gene3D" id="1.10.10.10">
    <property type="entry name" value="Winged helix-like DNA-binding domain superfamily/Winged helix DNA-binding domain"/>
    <property type="match status" value="1"/>
</dbReference>
<dbReference type="Proteomes" id="UP001244552">
    <property type="component" value="Unassembled WGS sequence"/>
</dbReference>
<dbReference type="GO" id="GO:0003677">
    <property type="term" value="F:DNA binding"/>
    <property type="evidence" value="ECO:0007669"/>
    <property type="project" value="UniProtKB-KW"/>
</dbReference>
<dbReference type="SMART" id="SM00895">
    <property type="entry name" value="FCD"/>
    <property type="match status" value="1"/>
</dbReference>
<keyword evidence="2 5" id="KW-0238">DNA-binding</keyword>
<keyword evidence="1" id="KW-0805">Transcription regulation</keyword>